<organism evidence="8">
    <name type="scientific">hydrothermal vent metagenome</name>
    <dbReference type="NCBI Taxonomy" id="652676"/>
    <lineage>
        <taxon>unclassified sequences</taxon>
        <taxon>metagenomes</taxon>
        <taxon>ecological metagenomes</taxon>
    </lineage>
</organism>
<dbReference type="FunFam" id="3.30.950.10:FF:000002">
    <property type="entry name" value="Ribosomal RNA small subunit methyltransferase I"/>
    <property type="match status" value="1"/>
</dbReference>
<dbReference type="HAMAP" id="MF_01877">
    <property type="entry name" value="16SrRNA_methyltr_I"/>
    <property type="match status" value="1"/>
</dbReference>
<dbReference type="InterPro" id="IPR014776">
    <property type="entry name" value="4pyrrole_Mease_sub2"/>
</dbReference>
<dbReference type="Gene3D" id="3.30.950.10">
    <property type="entry name" value="Methyltransferase, Cobalt-precorrin-4 Transmethylase, Domain 2"/>
    <property type="match status" value="1"/>
</dbReference>
<dbReference type="Gene3D" id="3.40.1010.10">
    <property type="entry name" value="Cobalt-precorrin-4 Transmethylase, Domain 1"/>
    <property type="match status" value="1"/>
</dbReference>
<proteinExistence type="inferred from homology"/>
<dbReference type="InterPro" id="IPR000878">
    <property type="entry name" value="4pyrrol_Mease"/>
</dbReference>
<feature type="domain" description="RsmI HTH" evidence="7">
    <location>
        <begin position="241"/>
        <end position="283"/>
    </location>
</feature>
<feature type="domain" description="Tetrapyrrole methylase" evidence="6">
    <location>
        <begin position="10"/>
        <end position="209"/>
    </location>
</feature>
<evidence type="ECO:0000259" key="7">
    <source>
        <dbReference type="Pfam" id="PF23016"/>
    </source>
</evidence>
<sequence>MNQPASTLGTLYIVATPIGNLGDMSQRAIDTLKNVDLIAAEDTRHSRPLLQQFAITGSLTSLHEHNERSVCDNLIAKLQAGQSIAVISDAGTPLISDPGYYLVQQAHQAGIRVIPIPGASTLTSALCAAGLPTNRVHFEGFLAAKSTQRVARIKEMATLTDTLVFFEAPHRIIDTLSDLRAYFGATRQAVFMRELTKMYETIRADTLEGLHNWVSADSNQRKGEIVLVVQGETAQPDSGDVDAEAERILKLLLNEVSTKKAAAITAEITGLRKNKLYQHALSLDS</sequence>
<keyword evidence="3 8" id="KW-0489">Methyltransferase</keyword>
<dbReference type="GO" id="GO:0032259">
    <property type="term" value="P:methylation"/>
    <property type="evidence" value="ECO:0007669"/>
    <property type="project" value="UniProtKB-KW"/>
</dbReference>
<dbReference type="InterPro" id="IPR014777">
    <property type="entry name" value="4pyrrole_Mease_sub1"/>
</dbReference>
<keyword evidence="1" id="KW-0963">Cytoplasm</keyword>
<evidence type="ECO:0000256" key="2">
    <source>
        <dbReference type="ARBA" id="ARBA00022552"/>
    </source>
</evidence>
<dbReference type="Pfam" id="PF23016">
    <property type="entry name" value="RsmI_C"/>
    <property type="match status" value="1"/>
</dbReference>
<dbReference type="PANTHER" id="PTHR46111">
    <property type="entry name" value="RIBOSOMAL RNA SMALL SUBUNIT METHYLTRANSFERASE I"/>
    <property type="match status" value="1"/>
</dbReference>
<keyword evidence="2" id="KW-0698">rRNA processing</keyword>
<keyword evidence="5" id="KW-0949">S-adenosyl-L-methionine</keyword>
<dbReference type="AlphaFoldDB" id="A0A3B1A5A8"/>
<dbReference type="FunFam" id="3.40.1010.10:FF:000002">
    <property type="entry name" value="Ribosomal RNA small subunit methyltransferase I"/>
    <property type="match status" value="1"/>
</dbReference>
<keyword evidence="4 8" id="KW-0808">Transferase</keyword>
<reference evidence="8" key="1">
    <citation type="submission" date="2018-06" db="EMBL/GenBank/DDBJ databases">
        <authorList>
            <person name="Zhirakovskaya E."/>
        </authorList>
    </citation>
    <scope>NUCLEOTIDE SEQUENCE</scope>
</reference>
<gene>
    <name evidence="8" type="ORF">MNBD_GAMMA23-1313</name>
</gene>
<accession>A0A3B1A5A8</accession>
<dbReference type="NCBIfam" id="TIGR00096">
    <property type="entry name" value="16S rRNA (cytidine(1402)-2'-O)-methyltransferase"/>
    <property type="match status" value="1"/>
</dbReference>
<evidence type="ECO:0000313" key="8">
    <source>
        <dbReference type="EMBL" id="VAW96740.1"/>
    </source>
</evidence>
<evidence type="ECO:0000256" key="1">
    <source>
        <dbReference type="ARBA" id="ARBA00022490"/>
    </source>
</evidence>
<dbReference type="SUPFAM" id="SSF53790">
    <property type="entry name" value="Tetrapyrrole methylase"/>
    <property type="match status" value="1"/>
</dbReference>
<dbReference type="InterPro" id="IPR008189">
    <property type="entry name" value="rRNA_ssu_MeTfrase_I"/>
</dbReference>
<evidence type="ECO:0000259" key="6">
    <source>
        <dbReference type="Pfam" id="PF00590"/>
    </source>
</evidence>
<dbReference type="Pfam" id="PF00590">
    <property type="entry name" value="TP_methylase"/>
    <property type="match status" value="1"/>
</dbReference>
<dbReference type="EMBL" id="UOFT01000054">
    <property type="protein sequence ID" value="VAW96740.1"/>
    <property type="molecule type" value="Genomic_DNA"/>
</dbReference>
<protein>
    <submittedName>
        <fullName evidence="8">16S rRNA (Cytidine(1402)-2'-O)-methyltransferase</fullName>
        <ecNumber evidence="8">2.1.1.198</ecNumber>
    </submittedName>
</protein>
<dbReference type="PIRSF" id="PIRSF005917">
    <property type="entry name" value="MTase_YraL"/>
    <property type="match status" value="1"/>
</dbReference>
<dbReference type="CDD" id="cd11648">
    <property type="entry name" value="RsmI"/>
    <property type="match status" value="1"/>
</dbReference>
<dbReference type="GO" id="GO:0008168">
    <property type="term" value="F:methyltransferase activity"/>
    <property type="evidence" value="ECO:0007669"/>
    <property type="project" value="UniProtKB-KW"/>
</dbReference>
<dbReference type="InterPro" id="IPR018063">
    <property type="entry name" value="SAM_MeTrfase_RsmI_CS"/>
</dbReference>
<evidence type="ECO:0000256" key="4">
    <source>
        <dbReference type="ARBA" id="ARBA00022679"/>
    </source>
</evidence>
<evidence type="ECO:0000256" key="3">
    <source>
        <dbReference type="ARBA" id="ARBA00022603"/>
    </source>
</evidence>
<dbReference type="EC" id="2.1.1.198" evidence="8"/>
<dbReference type="GO" id="GO:0006364">
    <property type="term" value="P:rRNA processing"/>
    <property type="evidence" value="ECO:0007669"/>
    <property type="project" value="UniProtKB-KW"/>
</dbReference>
<evidence type="ECO:0000256" key="5">
    <source>
        <dbReference type="ARBA" id="ARBA00022691"/>
    </source>
</evidence>
<dbReference type="InterPro" id="IPR053910">
    <property type="entry name" value="RsmI_HTH"/>
</dbReference>
<dbReference type="InterPro" id="IPR035996">
    <property type="entry name" value="4pyrrol_Methylase_sf"/>
</dbReference>
<name>A0A3B1A5A8_9ZZZZ</name>
<dbReference type="PANTHER" id="PTHR46111:SF1">
    <property type="entry name" value="RIBOSOMAL RNA SMALL SUBUNIT METHYLTRANSFERASE I"/>
    <property type="match status" value="1"/>
</dbReference>
<dbReference type="PROSITE" id="PS01296">
    <property type="entry name" value="RSMI"/>
    <property type="match status" value="1"/>
</dbReference>